<evidence type="ECO:0000313" key="1">
    <source>
        <dbReference type="EMBL" id="POP51871.1"/>
    </source>
</evidence>
<accession>A0A2S4HDU7</accession>
<name>A0A2S4HDU7_9GAMM</name>
<dbReference type="OrthoDB" id="5741089at2"/>
<sequence length="182" mass="20213">MKTLTKETAGSLAKVLNSQLSTIHSDDMVAILGVGRESHNEGAIQSWLLSRFADIDVSHPNMILESASEVLNQHLTDLRMEVMGGSISEIQAPHDFVQIKLLSDQELRRIARAIYFLIFGYGSRSGIDSLINLAIGGRGNSIDQIASWISVQGKTYTYFPSELTLSLAQRLMEKLKRIDESY</sequence>
<evidence type="ECO:0000313" key="2">
    <source>
        <dbReference type="Proteomes" id="UP000237222"/>
    </source>
</evidence>
<gene>
    <name evidence="1" type="ORF">C0068_14655</name>
</gene>
<comment type="caution">
    <text evidence="1">The sequence shown here is derived from an EMBL/GenBank/DDBJ whole genome shotgun (WGS) entry which is preliminary data.</text>
</comment>
<reference evidence="1" key="1">
    <citation type="submission" date="2018-01" db="EMBL/GenBank/DDBJ databases">
        <authorList>
            <person name="Yu X.-D."/>
        </authorList>
    </citation>
    <scope>NUCLEOTIDE SEQUENCE</scope>
    <source>
        <strain evidence="1">ZX-21</strain>
    </source>
</reference>
<protein>
    <submittedName>
        <fullName evidence="1">Uncharacterized protein</fullName>
    </submittedName>
</protein>
<proteinExistence type="predicted"/>
<dbReference type="Proteomes" id="UP000237222">
    <property type="component" value="Unassembled WGS sequence"/>
</dbReference>
<dbReference type="EMBL" id="PQGG01000033">
    <property type="protein sequence ID" value="POP51871.1"/>
    <property type="molecule type" value="Genomic_DNA"/>
</dbReference>
<dbReference type="RefSeq" id="WP_103685230.1">
    <property type="nucleotide sequence ID" value="NZ_PQGG01000033.1"/>
</dbReference>
<dbReference type="AlphaFoldDB" id="A0A2S4HDU7"/>
<organism evidence="1 2">
    <name type="scientific">Zhongshania marina</name>
    <dbReference type="NCBI Taxonomy" id="2304603"/>
    <lineage>
        <taxon>Bacteria</taxon>
        <taxon>Pseudomonadati</taxon>
        <taxon>Pseudomonadota</taxon>
        <taxon>Gammaproteobacteria</taxon>
        <taxon>Cellvibrionales</taxon>
        <taxon>Spongiibacteraceae</taxon>
        <taxon>Zhongshania</taxon>
    </lineage>
</organism>